<gene>
    <name evidence="1" type="ORF">ABV300_07840</name>
</gene>
<evidence type="ECO:0008006" key="2">
    <source>
        <dbReference type="Google" id="ProtNLM"/>
    </source>
</evidence>
<evidence type="ECO:0000313" key="1">
    <source>
        <dbReference type="EMBL" id="XCH33055.1"/>
    </source>
</evidence>
<protein>
    <recommendedName>
        <fullName evidence="2">Glutamine amidotransferase type-2 domain-containing protein</fullName>
    </recommendedName>
</protein>
<organism evidence="1">
    <name type="scientific">Dehalogenimonas sp. 4OHTPN</name>
    <dbReference type="NCBI Taxonomy" id="3166643"/>
    <lineage>
        <taxon>Bacteria</taxon>
        <taxon>Bacillati</taxon>
        <taxon>Chloroflexota</taxon>
        <taxon>Dehalococcoidia</taxon>
        <taxon>Dehalococcoidales</taxon>
        <taxon>Dehalococcoidaceae</taxon>
        <taxon>Dehalogenimonas</taxon>
    </lineage>
</organism>
<name>A0AAU8GB91_9CHLR</name>
<dbReference type="AlphaFoldDB" id="A0AAU8GB91"/>
<dbReference type="EMBL" id="CP159307">
    <property type="protein sequence ID" value="XCH33055.1"/>
    <property type="molecule type" value="Genomic_DNA"/>
</dbReference>
<accession>A0AAU8GB91</accession>
<dbReference type="RefSeq" id="WP_353714308.1">
    <property type="nucleotide sequence ID" value="NZ_CP159307.1"/>
</dbReference>
<sequence length="92" mass="9849">MAYGGAAAAHAAMVNAVKASGVLIRVDAQDFIFIASKTRDPLIVTAKSGWRGQKFAYLTSYKGLAFHTETPQQLDLPGDAEVVNAQQIWVPS</sequence>
<reference evidence="1" key="1">
    <citation type="submission" date="2024-06" db="EMBL/GenBank/DDBJ databases">
        <title>A Novel Isolate, Dehalogenimonas sp. Strain 4OHTPN, Dechlorinates Aromatic 4 Hydroxy chlorothalonil by a Novel Reductive Dehalogenase.</title>
        <authorList>
            <person name="Liu G."/>
        </authorList>
    </citation>
    <scope>NUCLEOTIDE SEQUENCE</scope>
    <source>
        <strain evidence="1">4OHTPN</strain>
    </source>
</reference>
<proteinExistence type="predicted"/>